<feature type="compositionally biased region" description="Pro residues" evidence="1">
    <location>
        <begin position="30"/>
        <end position="44"/>
    </location>
</feature>
<evidence type="ECO:0000259" key="2">
    <source>
        <dbReference type="SMART" id="SM00225"/>
    </source>
</evidence>
<dbReference type="Gene3D" id="3.30.710.10">
    <property type="entry name" value="Potassium Channel Kv1.1, Chain A"/>
    <property type="match status" value="1"/>
</dbReference>
<feature type="compositionally biased region" description="Polar residues" evidence="1">
    <location>
        <begin position="52"/>
        <end position="94"/>
    </location>
</feature>
<accession>A0A0C3QU35</accession>
<feature type="region of interest" description="Disordered" evidence="1">
    <location>
        <begin position="638"/>
        <end position="752"/>
    </location>
</feature>
<feature type="region of interest" description="Disordered" evidence="1">
    <location>
        <begin position="465"/>
        <end position="522"/>
    </location>
</feature>
<sequence>MSTDSSLPPPPASPRPQQPLFATQSSYFLPPTPPPATPPPPPSRTSPKRPSLSASAAMNWLSHKSSNSIASFTSLRTRSNSLNKDQAPSLQTLRISGPITLEQDPAMHPRPRHHQLQAAAVRPLGTGAEVVGTPAEALERPPRVTSPPNNNNNNAPRRPGDLPPIPQSPPGPTTPIRGGGGPVGLRSSKSSPHLKSPTFHYHHSRTPSEYSNALRSPPPPPARSSFRSGGGAAVVPPLTPFPTPPAQALNIPSSETGSISVPPVAPQPKFTAVLLSSNLDPKFSSRKSQVIVTLETSTEVFKTTLSTLTSRPCSYAAAWFESVVKSGGEEPIEEEREEEVGGGEEVEPASTTSSVPPSPFTRVFQDHLTSQGLRASVPSYREIHLFMDRSSAPYPHILNYLRSPVESTALPRAVQLGEAPSPTSTHDATKVDALLELRDEAAYLGLEGLVLLCEVELRKWYVASRRHSSQQHKPTQSTSTAGTTAVASRPTSTSSPRTSAVVTTTTTVVPPTPPPRSLRRAASHRILSPGAVPESINEDDVVMQQQQQHSSDGGDAPWSEFGVAMRPSSVSEDGSSGVYDSSAPEDSSSSSAPSTAVATLTIHTGGGSGGDVLLRTNSPETITRATAGHLRSLSSSAIPLGMSPFPPNPNRPLPDVPSSTTSSAVSTPTTAPAPLAPSVGLGLRTRNKTRSRSNSRSEGVNGVVRPAMIIPPATIAGAGRGGAERHQRGNSFLPSLMSPTTPKTAGSSSNWI</sequence>
<dbReference type="InterPro" id="IPR000210">
    <property type="entry name" value="BTB/POZ_dom"/>
</dbReference>
<feature type="compositionally biased region" description="Low complexity" evidence="1">
    <location>
        <begin position="146"/>
        <end position="157"/>
    </location>
</feature>
<dbReference type="InterPro" id="IPR011333">
    <property type="entry name" value="SKP1/BTB/POZ_sf"/>
</dbReference>
<dbReference type="HOGENOM" id="CLU_370144_0_0_1"/>
<gene>
    <name evidence="3" type="ORF">M407DRAFT_96136</name>
</gene>
<feature type="compositionally biased region" description="Polar residues" evidence="1">
    <location>
        <begin position="250"/>
        <end position="259"/>
    </location>
</feature>
<dbReference type="OrthoDB" id="3363734at2759"/>
<feature type="compositionally biased region" description="Pro residues" evidence="1">
    <location>
        <begin position="644"/>
        <end position="655"/>
    </location>
</feature>
<feature type="compositionally biased region" description="Acidic residues" evidence="1">
    <location>
        <begin position="330"/>
        <end position="347"/>
    </location>
</feature>
<feature type="region of interest" description="Disordered" evidence="1">
    <location>
        <begin position="1"/>
        <end position="263"/>
    </location>
</feature>
<dbReference type="STRING" id="1051891.A0A0C3QU35"/>
<feature type="region of interest" description="Disordered" evidence="1">
    <location>
        <begin position="541"/>
        <end position="615"/>
    </location>
</feature>
<reference evidence="4" key="2">
    <citation type="submission" date="2015-01" db="EMBL/GenBank/DDBJ databases">
        <title>Evolutionary Origins and Diversification of the Mycorrhizal Mutualists.</title>
        <authorList>
            <consortium name="DOE Joint Genome Institute"/>
            <consortium name="Mycorrhizal Genomics Consortium"/>
            <person name="Kohler A."/>
            <person name="Kuo A."/>
            <person name="Nagy L.G."/>
            <person name="Floudas D."/>
            <person name="Copeland A."/>
            <person name="Barry K.W."/>
            <person name="Cichocki N."/>
            <person name="Veneault-Fourrey C."/>
            <person name="LaButti K."/>
            <person name="Lindquist E.A."/>
            <person name="Lipzen A."/>
            <person name="Lundell T."/>
            <person name="Morin E."/>
            <person name="Murat C."/>
            <person name="Riley R."/>
            <person name="Ohm R."/>
            <person name="Sun H."/>
            <person name="Tunlid A."/>
            <person name="Henrissat B."/>
            <person name="Grigoriev I.V."/>
            <person name="Hibbett D.S."/>
            <person name="Martin F."/>
        </authorList>
    </citation>
    <scope>NUCLEOTIDE SEQUENCE [LARGE SCALE GENOMIC DNA]</scope>
    <source>
        <strain evidence="4">MUT 4182</strain>
    </source>
</reference>
<proteinExistence type="predicted"/>
<protein>
    <recommendedName>
        <fullName evidence="2">BTB domain-containing protein</fullName>
    </recommendedName>
</protein>
<feature type="compositionally biased region" description="Low complexity" evidence="1">
    <location>
        <begin position="580"/>
        <end position="594"/>
    </location>
</feature>
<feature type="compositionally biased region" description="Low complexity" evidence="1">
    <location>
        <begin position="656"/>
        <end position="679"/>
    </location>
</feature>
<name>A0A0C3QU35_9AGAM</name>
<organism evidence="3 4">
    <name type="scientific">Tulasnella calospora MUT 4182</name>
    <dbReference type="NCBI Taxonomy" id="1051891"/>
    <lineage>
        <taxon>Eukaryota</taxon>
        <taxon>Fungi</taxon>
        <taxon>Dikarya</taxon>
        <taxon>Basidiomycota</taxon>
        <taxon>Agaricomycotina</taxon>
        <taxon>Agaricomycetes</taxon>
        <taxon>Cantharellales</taxon>
        <taxon>Tulasnellaceae</taxon>
        <taxon>Tulasnella</taxon>
    </lineage>
</organism>
<evidence type="ECO:0000313" key="3">
    <source>
        <dbReference type="EMBL" id="KIO32821.1"/>
    </source>
</evidence>
<evidence type="ECO:0000256" key="1">
    <source>
        <dbReference type="SAM" id="MobiDB-lite"/>
    </source>
</evidence>
<feature type="region of interest" description="Disordered" evidence="1">
    <location>
        <begin position="326"/>
        <end position="359"/>
    </location>
</feature>
<feature type="compositionally biased region" description="Pro residues" evidence="1">
    <location>
        <begin position="161"/>
        <end position="173"/>
    </location>
</feature>
<reference evidence="3 4" key="1">
    <citation type="submission" date="2014-04" db="EMBL/GenBank/DDBJ databases">
        <authorList>
            <consortium name="DOE Joint Genome Institute"/>
            <person name="Kuo A."/>
            <person name="Girlanda M."/>
            <person name="Perotto S."/>
            <person name="Kohler A."/>
            <person name="Nagy L.G."/>
            <person name="Floudas D."/>
            <person name="Copeland A."/>
            <person name="Barry K.W."/>
            <person name="Cichocki N."/>
            <person name="Veneault-Fourrey C."/>
            <person name="LaButti K."/>
            <person name="Lindquist E.A."/>
            <person name="Lipzen A."/>
            <person name="Lundell T."/>
            <person name="Morin E."/>
            <person name="Murat C."/>
            <person name="Sun H."/>
            <person name="Tunlid A."/>
            <person name="Henrissat B."/>
            <person name="Grigoriev I.V."/>
            <person name="Hibbett D.S."/>
            <person name="Martin F."/>
            <person name="Nordberg H.P."/>
            <person name="Cantor M.N."/>
            <person name="Hua S.X."/>
        </authorList>
    </citation>
    <scope>NUCLEOTIDE SEQUENCE [LARGE SCALE GENOMIC DNA]</scope>
    <source>
        <strain evidence="3 4">MUT 4182</strain>
    </source>
</reference>
<feature type="domain" description="BTB" evidence="2">
    <location>
        <begin position="290"/>
        <end position="461"/>
    </location>
</feature>
<feature type="compositionally biased region" description="Pro residues" evidence="1">
    <location>
        <begin position="7"/>
        <end position="17"/>
    </location>
</feature>
<dbReference type="EMBL" id="KN822952">
    <property type="protein sequence ID" value="KIO32821.1"/>
    <property type="molecule type" value="Genomic_DNA"/>
</dbReference>
<feature type="compositionally biased region" description="Low complexity" evidence="1">
    <location>
        <begin position="475"/>
        <end position="509"/>
    </location>
</feature>
<dbReference type="SMART" id="SM00225">
    <property type="entry name" value="BTB"/>
    <property type="match status" value="1"/>
</dbReference>
<keyword evidence="4" id="KW-1185">Reference proteome</keyword>
<evidence type="ECO:0000313" key="4">
    <source>
        <dbReference type="Proteomes" id="UP000054248"/>
    </source>
</evidence>
<dbReference type="Proteomes" id="UP000054248">
    <property type="component" value="Unassembled WGS sequence"/>
</dbReference>
<dbReference type="SUPFAM" id="SSF54695">
    <property type="entry name" value="POZ domain"/>
    <property type="match status" value="1"/>
</dbReference>
<feature type="compositionally biased region" description="Polar residues" evidence="1">
    <location>
        <begin position="729"/>
        <end position="752"/>
    </location>
</feature>
<dbReference type="AlphaFoldDB" id="A0A0C3QU35"/>